<keyword evidence="13" id="KW-1185">Reference proteome</keyword>
<dbReference type="InterPro" id="IPR025944">
    <property type="entry name" value="Sigma_54_int_dom_CS"/>
</dbReference>
<dbReference type="Pfam" id="PF00158">
    <property type="entry name" value="Sigma54_activat"/>
    <property type="match status" value="1"/>
</dbReference>
<reference evidence="12 13" key="1">
    <citation type="journal article" date="2014" name="Genome Announc.">
        <title>Genome Sequence of Afipia felis Strain 76713, Isolated in Hospital Water Using an Amoeba Co-Culture Procedure.</title>
        <authorList>
            <person name="Benamar S."/>
            <person name="La Scola B."/>
            <person name="Croce O."/>
        </authorList>
    </citation>
    <scope>NUCLEOTIDE SEQUENCE [LARGE SCALE GENOMIC DNA]</scope>
    <source>
        <strain evidence="12 13">76713</strain>
    </source>
</reference>
<dbReference type="InterPro" id="IPR002197">
    <property type="entry name" value="HTH_Fis"/>
</dbReference>
<keyword evidence="2" id="KW-0547">Nucleotide-binding</keyword>
<dbReference type="GO" id="GO:0006355">
    <property type="term" value="P:regulation of DNA-templated transcription"/>
    <property type="evidence" value="ECO:0007669"/>
    <property type="project" value="InterPro"/>
</dbReference>
<feature type="domain" description="Sigma-54 factor interaction" evidence="10">
    <location>
        <begin position="151"/>
        <end position="380"/>
    </location>
</feature>
<dbReference type="Pfam" id="PF25601">
    <property type="entry name" value="AAA_lid_14"/>
    <property type="match status" value="1"/>
</dbReference>
<keyword evidence="8" id="KW-0804">Transcription</keyword>
<dbReference type="AlphaFoldDB" id="A0A090MGQ4"/>
<evidence type="ECO:0000313" key="13">
    <source>
        <dbReference type="Proteomes" id="UP000035762"/>
    </source>
</evidence>
<organism evidence="12 13">
    <name type="scientific">Afipia felis</name>
    <name type="common">Cat scratch disease bacillus</name>
    <dbReference type="NCBI Taxonomy" id="1035"/>
    <lineage>
        <taxon>Bacteria</taxon>
        <taxon>Pseudomonadati</taxon>
        <taxon>Pseudomonadota</taxon>
        <taxon>Alphaproteobacteria</taxon>
        <taxon>Hyphomicrobiales</taxon>
        <taxon>Nitrobacteraceae</taxon>
        <taxon>Afipia</taxon>
    </lineage>
</organism>
<dbReference type="InterPro" id="IPR011006">
    <property type="entry name" value="CheY-like_superfamily"/>
</dbReference>
<evidence type="ECO:0000313" key="12">
    <source>
        <dbReference type="EMBL" id="CEG06840.1"/>
    </source>
</evidence>
<dbReference type="PANTHER" id="PTHR32071">
    <property type="entry name" value="TRANSCRIPTIONAL REGULATORY PROTEIN"/>
    <property type="match status" value="1"/>
</dbReference>
<comment type="caution">
    <text evidence="12">The sequence shown here is derived from an EMBL/GenBank/DDBJ whole genome shotgun (WGS) entry which is preliminary data.</text>
</comment>
<dbReference type="PROSITE" id="PS00688">
    <property type="entry name" value="SIGMA54_INTERACT_3"/>
    <property type="match status" value="1"/>
</dbReference>
<dbReference type="GO" id="GO:0043565">
    <property type="term" value="F:sequence-specific DNA binding"/>
    <property type="evidence" value="ECO:0007669"/>
    <property type="project" value="InterPro"/>
</dbReference>
<dbReference type="EMBL" id="CCAZ020000001">
    <property type="protein sequence ID" value="CEG06840.1"/>
    <property type="molecule type" value="Genomic_DNA"/>
</dbReference>
<keyword evidence="1 9" id="KW-0597">Phosphoprotein</keyword>
<name>A0A090MGQ4_AFIFE</name>
<dbReference type="SMART" id="SM00382">
    <property type="entry name" value="AAA"/>
    <property type="match status" value="1"/>
</dbReference>
<feature type="modified residue" description="4-aspartylphosphate" evidence="9">
    <location>
        <position position="60"/>
    </location>
</feature>
<dbReference type="InterPro" id="IPR003593">
    <property type="entry name" value="AAA+_ATPase"/>
</dbReference>
<dbReference type="GO" id="GO:0005524">
    <property type="term" value="F:ATP binding"/>
    <property type="evidence" value="ECO:0007669"/>
    <property type="project" value="UniProtKB-KW"/>
</dbReference>
<evidence type="ECO:0000256" key="3">
    <source>
        <dbReference type="ARBA" id="ARBA00022840"/>
    </source>
</evidence>
<dbReference type="PROSITE" id="PS00676">
    <property type="entry name" value="SIGMA54_INTERACT_2"/>
    <property type="match status" value="1"/>
</dbReference>
<evidence type="ECO:0000259" key="11">
    <source>
        <dbReference type="PROSITE" id="PS50110"/>
    </source>
</evidence>
<dbReference type="PROSITE" id="PS50110">
    <property type="entry name" value="RESPONSE_REGULATORY"/>
    <property type="match status" value="1"/>
</dbReference>
<dbReference type="InterPro" id="IPR001789">
    <property type="entry name" value="Sig_transdc_resp-reg_receiver"/>
</dbReference>
<dbReference type="Pfam" id="PF00072">
    <property type="entry name" value="Response_reg"/>
    <property type="match status" value="1"/>
</dbReference>
<dbReference type="Gene3D" id="3.40.50.300">
    <property type="entry name" value="P-loop containing nucleotide triphosphate hydrolases"/>
    <property type="match status" value="1"/>
</dbReference>
<dbReference type="PROSITE" id="PS50045">
    <property type="entry name" value="SIGMA54_INTERACT_4"/>
    <property type="match status" value="1"/>
</dbReference>
<protein>
    <submittedName>
        <fullName evidence="12">C4-dicarboxylate transport transcriptional regulatory protein DctD</fullName>
    </submittedName>
</protein>
<dbReference type="Gene3D" id="1.10.8.60">
    <property type="match status" value="1"/>
</dbReference>
<feature type="domain" description="Response regulatory" evidence="11">
    <location>
        <begin position="11"/>
        <end position="125"/>
    </location>
</feature>
<evidence type="ECO:0000256" key="4">
    <source>
        <dbReference type="ARBA" id="ARBA00023012"/>
    </source>
</evidence>
<gene>
    <name evidence="12" type="primary">dctD_1</name>
    <name evidence="12" type="ORF">BN961_00211</name>
</gene>
<dbReference type="InterPro" id="IPR025943">
    <property type="entry name" value="Sigma_54_int_dom_ATP-bd_2"/>
</dbReference>
<evidence type="ECO:0000256" key="2">
    <source>
        <dbReference type="ARBA" id="ARBA00022741"/>
    </source>
</evidence>
<evidence type="ECO:0000256" key="8">
    <source>
        <dbReference type="ARBA" id="ARBA00023163"/>
    </source>
</evidence>
<dbReference type="InterPro" id="IPR027417">
    <property type="entry name" value="P-loop_NTPase"/>
</dbReference>
<dbReference type="SMART" id="SM00448">
    <property type="entry name" value="REC"/>
    <property type="match status" value="1"/>
</dbReference>
<dbReference type="SUPFAM" id="SSF52540">
    <property type="entry name" value="P-loop containing nucleoside triphosphate hydrolases"/>
    <property type="match status" value="1"/>
</dbReference>
<proteinExistence type="predicted"/>
<dbReference type="CDD" id="cd17549">
    <property type="entry name" value="REC_DctD-like"/>
    <property type="match status" value="1"/>
</dbReference>
<dbReference type="FunFam" id="3.40.50.2300:FF:000018">
    <property type="entry name" value="DNA-binding transcriptional regulator NtrC"/>
    <property type="match status" value="1"/>
</dbReference>
<sequence>MMPVIMPENNQVIFVDDEAAMRESMKQWLALADIDATILSSAEDARAIIDRQFSGVVLTDVQLKKMSGLDLLQECLAIDRDIPVVLLTGHGDVAMAVDAMKQGAYDFLEKPFDPDRLIGTVRRACEMRQLVLENRRLRLDATFGNRIERRLVGISPGIRQLRADILELAATPLNVVIRGETGTGKELVARCLHEFGPRSEHPFVAVNCGAIPETMFESEFFGHEQGAFTGAVGKRIGRLEYAHKGTLFLDEIESMPPALQVKVLRAFQEKAFERLGSHKSIPFDARIVVAAKVDLSEAVKEGSFREDLYYRLNVSELTIPPLRARLQDISLLFEHFVAETAAAQNRKSREITAVDLTSLLSHTWPGNVRELKNVAERFALGLSVGGKAGGAVVAGGQALPQSLANLVADFERGVIEKALLASEGNVAKVLEMLDIPRRTLNEKMTRYAIERKDYCRP</sequence>
<evidence type="ECO:0000256" key="7">
    <source>
        <dbReference type="ARBA" id="ARBA00023159"/>
    </source>
</evidence>
<dbReference type="FunFam" id="3.40.50.300:FF:000006">
    <property type="entry name" value="DNA-binding transcriptional regulator NtrC"/>
    <property type="match status" value="1"/>
</dbReference>
<dbReference type="SUPFAM" id="SSF52172">
    <property type="entry name" value="CheY-like"/>
    <property type="match status" value="1"/>
</dbReference>
<keyword evidence="3" id="KW-0067">ATP-binding</keyword>
<keyword evidence="7" id="KW-0010">Activator</keyword>
<accession>A0A090MGQ4</accession>
<dbReference type="InterPro" id="IPR058031">
    <property type="entry name" value="AAA_lid_NorR"/>
</dbReference>
<dbReference type="Pfam" id="PF02954">
    <property type="entry name" value="HTH_8"/>
    <property type="match status" value="1"/>
</dbReference>
<evidence type="ECO:0000256" key="5">
    <source>
        <dbReference type="ARBA" id="ARBA00023015"/>
    </source>
</evidence>
<dbReference type="Gene3D" id="1.10.10.60">
    <property type="entry name" value="Homeodomain-like"/>
    <property type="match status" value="1"/>
</dbReference>
<dbReference type="Gene3D" id="3.40.50.2300">
    <property type="match status" value="1"/>
</dbReference>
<evidence type="ECO:0000256" key="6">
    <source>
        <dbReference type="ARBA" id="ARBA00023125"/>
    </source>
</evidence>
<dbReference type="PROSITE" id="PS00675">
    <property type="entry name" value="SIGMA54_INTERACT_1"/>
    <property type="match status" value="1"/>
</dbReference>
<dbReference type="STRING" id="1035.BN961_00211"/>
<keyword evidence="4" id="KW-0902">Two-component regulatory system</keyword>
<keyword evidence="5" id="KW-0805">Transcription regulation</keyword>
<dbReference type="GO" id="GO:0000160">
    <property type="term" value="P:phosphorelay signal transduction system"/>
    <property type="evidence" value="ECO:0007669"/>
    <property type="project" value="UniProtKB-KW"/>
</dbReference>
<evidence type="ECO:0000256" key="1">
    <source>
        <dbReference type="ARBA" id="ARBA00022553"/>
    </source>
</evidence>
<dbReference type="PANTHER" id="PTHR32071:SF57">
    <property type="entry name" value="C4-DICARBOXYLATE TRANSPORT TRANSCRIPTIONAL REGULATORY PROTEIN DCTD"/>
    <property type="match status" value="1"/>
</dbReference>
<dbReference type="InterPro" id="IPR009057">
    <property type="entry name" value="Homeodomain-like_sf"/>
</dbReference>
<evidence type="ECO:0000256" key="9">
    <source>
        <dbReference type="PROSITE-ProRule" id="PRU00169"/>
    </source>
</evidence>
<dbReference type="InterPro" id="IPR002078">
    <property type="entry name" value="Sigma_54_int"/>
</dbReference>
<dbReference type="CDD" id="cd00009">
    <property type="entry name" value="AAA"/>
    <property type="match status" value="1"/>
</dbReference>
<dbReference type="InterPro" id="IPR025662">
    <property type="entry name" value="Sigma_54_int_dom_ATP-bd_1"/>
</dbReference>
<dbReference type="SUPFAM" id="SSF46689">
    <property type="entry name" value="Homeodomain-like"/>
    <property type="match status" value="1"/>
</dbReference>
<keyword evidence="6" id="KW-0238">DNA-binding</keyword>
<evidence type="ECO:0000259" key="10">
    <source>
        <dbReference type="PROSITE" id="PS50045"/>
    </source>
</evidence>
<dbReference type="Proteomes" id="UP000035762">
    <property type="component" value="Unassembled WGS sequence"/>
</dbReference>